<accession>A0A0K8RDV9</accession>
<feature type="transmembrane region" description="Helical" evidence="1">
    <location>
        <begin position="36"/>
        <end position="56"/>
    </location>
</feature>
<evidence type="ECO:0000313" key="2">
    <source>
        <dbReference type="EMBL" id="JAA69261.1"/>
    </source>
</evidence>
<name>A0A0K8RDV9_IXORI</name>
<proteinExistence type="evidence at transcript level"/>
<evidence type="ECO:0000256" key="1">
    <source>
        <dbReference type="SAM" id="Phobius"/>
    </source>
</evidence>
<organism evidence="2">
    <name type="scientific">Ixodes ricinus</name>
    <name type="common">Common tick</name>
    <name type="synonym">Acarus ricinus</name>
    <dbReference type="NCBI Taxonomy" id="34613"/>
    <lineage>
        <taxon>Eukaryota</taxon>
        <taxon>Metazoa</taxon>
        <taxon>Ecdysozoa</taxon>
        <taxon>Arthropoda</taxon>
        <taxon>Chelicerata</taxon>
        <taxon>Arachnida</taxon>
        <taxon>Acari</taxon>
        <taxon>Parasitiformes</taxon>
        <taxon>Ixodida</taxon>
        <taxon>Ixodoidea</taxon>
        <taxon>Ixodidae</taxon>
        <taxon>Ixodinae</taxon>
        <taxon>Ixodes</taxon>
    </lineage>
</organism>
<keyword evidence="1" id="KW-0812">Transmembrane</keyword>
<keyword evidence="1" id="KW-1133">Transmembrane helix</keyword>
<sequence length="94" mass="10744">MEDAPRPYRVPTVLAVIKLVVLVALIVLPFLKPVEYLQYVVIMAILILGGVYYVVFTRFELVFPGSRRTACFVQKLLMCVPCVNELELMLKEKL</sequence>
<keyword evidence="1" id="KW-0472">Membrane</keyword>
<dbReference type="AlphaFoldDB" id="A0A0K8RDV9"/>
<protein>
    <submittedName>
        <fullName evidence="2">Putative amino acid transporter</fullName>
    </submittedName>
</protein>
<reference evidence="2" key="1">
    <citation type="submission" date="2012-12" db="EMBL/GenBank/DDBJ databases">
        <title>Identification and characterization of a phenylalanine ammonia-lyase gene family in Isatis indigotica Fort.</title>
        <authorList>
            <person name="Liu Q."/>
            <person name="Chen J."/>
            <person name="Zhou X."/>
            <person name="Di P."/>
            <person name="Xiao Y."/>
            <person name="Xuan H."/>
            <person name="Zhang L."/>
            <person name="Chen W."/>
        </authorList>
    </citation>
    <scope>NUCLEOTIDE SEQUENCE</scope>
    <source>
        <tissue evidence="2">Salivary gland</tissue>
    </source>
</reference>
<dbReference type="EMBL" id="GADI01004547">
    <property type="protein sequence ID" value="JAA69261.1"/>
    <property type="molecule type" value="mRNA"/>
</dbReference>
<feature type="transmembrane region" description="Helical" evidence="1">
    <location>
        <begin position="12"/>
        <end position="30"/>
    </location>
</feature>